<dbReference type="AlphaFoldDB" id="A0A8C8D6N5"/>
<dbReference type="InterPro" id="IPR032675">
    <property type="entry name" value="LRR_dom_sf"/>
</dbReference>
<comment type="subcellular location">
    <subcellularLocation>
        <location evidence="1">Nucleus</location>
    </subcellularLocation>
</comment>
<dbReference type="Pfam" id="PF07834">
    <property type="entry name" value="RanGAP1_C"/>
    <property type="match status" value="1"/>
</dbReference>
<dbReference type="SMART" id="SM00368">
    <property type="entry name" value="LRR_RI"/>
    <property type="match status" value="7"/>
</dbReference>
<keyword evidence="11" id="KW-1185">Reference proteome</keyword>
<evidence type="ECO:0000259" key="9">
    <source>
        <dbReference type="Pfam" id="PF07834"/>
    </source>
</evidence>
<dbReference type="FunFam" id="3.80.10.10:FF:000142">
    <property type="entry name" value="Ran GTPase activating protein 1"/>
    <property type="match status" value="1"/>
</dbReference>
<dbReference type="PANTHER" id="PTHR24113:SF12">
    <property type="entry name" value="RAN GTPASE-ACTIVATING PROTEIN 1"/>
    <property type="match status" value="1"/>
</dbReference>
<evidence type="ECO:0000256" key="3">
    <source>
        <dbReference type="ARBA" id="ARBA00022614"/>
    </source>
</evidence>
<evidence type="ECO:0000256" key="6">
    <source>
        <dbReference type="ARBA" id="ARBA00060740"/>
    </source>
</evidence>
<feature type="region of interest" description="Disordered" evidence="8">
    <location>
        <begin position="405"/>
        <end position="461"/>
    </location>
</feature>
<dbReference type="InterPro" id="IPR027038">
    <property type="entry name" value="RanGap"/>
</dbReference>
<dbReference type="GO" id="GO:0048471">
    <property type="term" value="C:perinuclear region of cytoplasm"/>
    <property type="evidence" value="ECO:0007669"/>
    <property type="project" value="TreeGrafter"/>
</dbReference>
<dbReference type="Pfam" id="PF13516">
    <property type="entry name" value="LRR_6"/>
    <property type="match status" value="3"/>
</dbReference>
<dbReference type="InterPro" id="IPR036720">
    <property type="entry name" value="RanGAP1_C_sf"/>
</dbReference>
<dbReference type="InterPro" id="IPR009109">
    <property type="entry name" value="Ran_GTPase_activating_1_C"/>
</dbReference>
<evidence type="ECO:0000256" key="7">
    <source>
        <dbReference type="ARBA" id="ARBA00074239"/>
    </source>
</evidence>
<feature type="domain" description="Ran-GTPase activating protein 1 C-terminal" evidence="9">
    <location>
        <begin position="440"/>
        <end position="617"/>
    </location>
</feature>
<reference evidence="10" key="2">
    <citation type="submission" date="2025-09" db="UniProtKB">
        <authorList>
            <consortium name="Ensembl"/>
        </authorList>
    </citation>
    <scope>IDENTIFICATION</scope>
</reference>
<dbReference type="Ensembl" id="ENSOTST00005020634.2">
    <property type="protein sequence ID" value="ENSOTSP00005018969.2"/>
    <property type="gene ID" value="ENSOTSG00005008840.2"/>
</dbReference>
<dbReference type="InterPro" id="IPR001611">
    <property type="entry name" value="Leu-rich_rpt"/>
</dbReference>
<proteinExistence type="inferred from homology"/>
<dbReference type="GO" id="GO:0005634">
    <property type="term" value="C:nucleus"/>
    <property type="evidence" value="ECO:0007669"/>
    <property type="project" value="UniProtKB-SubCell"/>
</dbReference>
<evidence type="ECO:0000256" key="8">
    <source>
        <dbReference type="SAM" id="MobiDB-lite"/>
    </source>
</evidence>
<dbReference type="SUPFAM" id="SSF52047">
    <property type="entry name" value="RNI-like"/>
    <property type="match status" value="1"/>
</dbReference>
<dbReference type="CDD" id="cd00116">
    <property type="entry name" value="LRR_RI"/>
    <property type="match status" value="1"/>
</dbReference>
<keyword evidence="4" id="KW-0677">Repeat</keyword>
<evidence type="ECO:0000256" key="1">
    <source>
        <dbReference type="ARBA" id="ARBA00004123"/>
    </source>
</evidence>
<evidence type="ECO:0000313" key="11">
    <source>
        <dbReference type="Proteomes" id="UP000694402"/>
    </source>
</evidence>
<evidence type="ECO:0000313" key="10">
    <source>
        <dbReference type="Ensembl" id="ENSOTSP00005018969.2"/>
    </source>
</evidence>
<accession>A0A8C8D6N5</accession>
<sequence length="623" mass="67849">MRQRNCLELQVPCVPRQPWSSKCLNVRTERETACVTDSAVLETTSYTQKFRFCVLMATDAVAQLADSLAKTLVTEGELSYKGQGRKFDNAQSVEEMVKEIQEFKGLKALRLEGNTYGVEAAQAIAKALETKSEFKYCYWSDMFTGRLRSEIPPALNSLGAALMTAGARLTVLDLSDNAFGPDGVKGIEKLLKSTACHTLQELRLNNCGMGIGGGKILAAALTECYKQSSAQGTPLGLKVFIAGRNRLENDGATALAQAFQLMGSLEEVHVPQNGINHPGVTALATAMQHNPQLRVLNLNDNTFTKKGAIAMAQALKHLRSIQVINFGDCLVRSEGAIAIAEAVTEGLPILKELNLSFGEITGEAALLVAQSVEGKATLEKLDLNGNCLGEEGCDDLREVMDGLNMGDLLGSLSDDEGEPEEDDDDEEEDEDEEDEDEEEDDVEEEEDSSVNQVSSPLSVPRSPDAASFLCFPSPDKLLKLGTKRALLFEQQVDVADAGKTAEAFLKISSVYNEEDEQVKSAVLDSIDAILRKAFASPSFQGYNFVSSLLVMLGLLKSEDKVKPVHVVPGHLQALEYVVRQDYFPQDHIAVLEAFMSRHVQALESCSSARNILKSTLEQVRPEN</sequence>
<keyword evidence="2" id="KW-0343">GTPase activation</keyword>
<dbReference type="GO" id="GO:0005096">
    <property type="term" value="F:GTPase activator activity"/>
    <property type="evidence" value="ECO:0007669"/>
    <property type="project" value="UniProtKB-KW"/>
</dbReference>
<dbReference type="GO" id="GO:0031267">
    <property type="term" value="F:small GTPase binding"/>
    <property type="evidence" value="ECO:0007669"/>
    <property type="project" value="TreeGrafter"/>
</dbReference>
<dbReference type="Proteomes" id="UP000694402">
    <property type="component" value="Unassembled WGS sequence"/>
</dbReference>
<dbReference type="PANTHER" id="PTHR24113">
    <property type="entry name" value="RAN GTPASE-ACTIVATING PROTEIN 1"/>
    <property type="match status" value="1"/>
</dbReference>
<protein>
    <recommendedName>
        <fullName evidence="7">Ran GTPase-activating protein 1</fullName>
    </recommendedName>
</protein>
<evidence type="ECO:0000256" key="2">
    <source>
        <dbReference type="ARBA" id="ARBA00022468"/>
    </source>
</evidence>
<gene>
    <name evidence="10" type="primary">LOC112258809</name>
</gene>
<organism evidence="10 11">
    <name type="scientific">Oncorhynchus tshawytscha</name>
    <name type="common">Chinook salmon</name>
    <name type="synonym">Salmo tshawytscha</name>
    <dbReference type="NCBI Taxonomy" id="74940"/>
    <lineage>
        <taxon>Eukaryota</taxon>
        <taxon>Metazoa</taxon>
        <taxon>Chordata</taxon>
        <taxon>Craniata</taxon>
        <taxon>Vertebrata</taxon>
        <taxon>Euteleostomi</taxon>
        <taxon>Actinopterygii</taxon>
        <taxon>Neopterygii</taxon>
        <taxon>Teleostei</taxon>
        <taxon>Protacanthopterygii</taxon>
        <taxon>Salmoniformes</taxon>
        <taxon>Salmonidae</taxon>
        <taxon>Salmoninae</taxon>
        <taxon>Oncorhynchus</taxon>
    </lineage>
</organism>
<keyword evidence="5" id="KW-0539">Nucleus</keyword>
<feature type="compositionally biased region" description="Acidic residues" evidence="8">
    <location>
        <begin position="413"/>
        <end position="448"/>
    </location>
</feature>
<dbReference type="GO" id="GO:0005829">
    <property type="term" value="C:cytosol"/>
    <property type="evidence" value="ECO:0007669"/>
    <property type="project" value="TreeGrafter"/>
</dbReference>
<reference evidence="10" key="1">
    <citation type="submission" date="2025-08" db="UniProtKB">
        <authorList>
            <consortium name="Ensembl"/>
        </authorList>
    </citation>
    <scope>IDENTIFICATION</scope>
</reference>
<keyword evidence="3" id="KW-0433">Leucine-rich repeat</keyword>
<dbReference type="GeneTree" id="ENSGT00440000039203"/>
<comment type="similarity">
    <text evidence="6">Belongs to the RNA1 family.</text>
</comment>
<dbReference type="Gene3D" id="3.80.10.10">
    <property type="entry name" value="Ribonuclease Inhibitor"/>
    <property type="match status" value="1"/>
</dbReference>
<dbReference type="Gene3D" id="1.25.40.200">
    <property type="entry name" value="Ran-GTPase activating protein 1, C-terminal domain"/>
    <property type="match status" value="1"/>
</dbReference>
<evidence type="ECO:0000256" key="4">
    <source>
        <dbReference type="ARBA" id="ARBA00022737"/>
    </source>
</evidence>
<evidence type="ECO:0000256" key="5">
    <source>
        <dbReference type="ARBA" id="ARBA00023242"/>
    </source>
</evidence>
<dbReference type="GO" id="GO:0006913">
    <property type="term" value="P:nucleocytoplasmic transport"/>
    <property type="evidence" value="ECO:0007669"/>
    <property type="project" value="TreeGrafter"/>
</dbReference>
<dbReference type="SUPFAM" id="SSF69099">
    <property type="entry name" value="Ran-GTPase activating protein 1 (RanGAP1), C-terminal domain"/>
    <property type="match status" value="1"/>
</dbReference>
<name>A0A8C8D6N5_ONCTS</name>
<dbReference type="GO" id="GO:0007165">
    <property type="term" value="P:signal transduction"/>
    <property type="evidence" value="ECO:0007669"/>
    <property type="project" value="InterPro"/>
</dbReference>